<name>A0A0A8YN80_ARUDO</name>
<reference evidence="1" key="2">
    <citation type="journal article" date="2015" name="Data Brief">
        <title>Shoot transcriptome of the giant reed, Arundo donax.</title>
        <authorList>
            <person name="Barrero R.A."/>
            <person name="Guerrero F.D."/>
            <person name="Moolhuijzen P."/>
            <person name="Goolsby J.A."/>
            <person name="Tidwell J."/>
            <person name="Bellgard S.E."/>
            <person name="Bellgard M.I."/>
        </authorList>
    </citation>
    <scope>NUCLEOTIDE SEQUENCE</scope>
    <source>
        <tissue evidence="1">Shoot tissue taken approximately 20 cm above the soil surface</tissue>
    </source>
</reference>
<evidence type="ECO:0000313" key="1">
    <source>
        <dbReference type="EMBL" id="JAD24107.1"/>
    </source>
</evidence>
<proteinExistence type="predicted"/>
<protein>
    <submittedName>
        <fullName evidence="1">Uncharacterized protein</fullName>
    </submittedName>
</protein>
<reference evidence="1" key="1">
    <citation type="submission" date="2014-09" db="EMBL/GenBank/DDBJ databases">
        <authorList>
            <person name="Magalhaes I.L.F."/>
            <person name="Oliveira U."/>
            <person name="Santos F.R."/>
            <person name="Vidigal T.H.D.A."/>
            <person name="Brescovit A.D."/>
            <person name="Santos A.J."/>
        </authorList>
    </citation>
    <scope>NUCLEOTIDE SEQUENCE</scope>
    <source>
        <tissue evidence="1">Shoot tissue taken approximately 20 cm above the soil surface</tissue>
    </source>
</reference>
<dbReference type="AlphaFoldDB" id="A0A0A8YN80"/>
<sequence>MLALIMEDRIFAECEGRLVVHLELDRVCFLPLQITQ</sequence>
<organism evidence="1">
    <name type="scientific">Arundo donax</name>
    <name type="common">Giant reed</name>
    <name type="synonym">Donax arundinaceus</name>
    <dbReference type="NCBI Taxonomy" id="35708"/>
    <lineage>
        <taxon>Eukaryota</taxon>
        <taxon>Viridiplantae</taxon>
        <taxon>Streptophyta</taxon>
        <taxon>Embryophyta</taxon>
        <taxon>Tracheophyta</taxon>
        <taxon>Spermatophyta</taxon>
        <taxon>Magnoliopsida</taxon>
        <taxon>Liliopsida</taxon>
        <taxon>Poales</taxon>
        <taxon>Poaceae</taxon>
        <taxon>PACMAD clade</taxon>
        <taxon>Arundinoideae</taxon>
        <taxon>Arundineae</taxon>
        <taxon>Arundo</taxon>
    </lineage>
</organism>
<accession>A0A0A8YN80</accession>
<dbReference type="EMBL" id="GBRH01273788">
    <property type="protein sequence ID" value="JAD24107.1"/>
    <property type="molecule type" value="Transcribed_RNA"/>
</dbReference>